<dbReference type="AlphaFoldDB" id="A0A6J6AZP5"/>
<evidence type="ECO:0000256" key="1">
    <source>
        <dbReference type="SAM" id="Phobius"/>
    </source>
</evidence>
<keyword evidence="1" id="KW-0472">Membrane</keyword>
<keyword evidence="1" id="KW-0812">Transmembrane</keyword>
<gene>
    <name evidence="2" type="ORF">UFOPK1353_00339</name>
</gene>
<protein>
    <submittedName>
        <fullName evidence="2">Unannotated protein</fullName>
    </submittedName>
</protein>
<dbReference type="InterPro" id="IPR030808">
    <property type="entry name" value="Glycosyl_04372"/>
</dbReference>
<feature type="transmembrane region" description="Helical" evidence="1">
    <location>
        <begin position="12"/>
        <end position="32"/>
    </location>
</feature>
<dbReference type="EMBL" id="CAEZSE010000035">
    <property type="protein sequence ID" value="CAB4531543.1"/>
    <property type="molecule type" value="Genomic_DNA"/>
</dbReference>
<evidence type="ECO:0000313" key="2">
    <source>
        <dbReference type="EMBL" id="CAB4531543.1"/>
    </source>
</evidence>
<accession>A0A6J6AZP5</accession>
<dbReference type="NCBIfam" id="TIGR04372">
    <property type="entry name" value="glycosyl_04372"/>
    <property type="match status" value="1"/>
</dbReference>
<keyword evidence="1" id="KW-1133">Transmembrane helix</keyword>
<proteinExistence type="predicted"/>
<name>A0A6J6AZP5_9ZZZZ</name>
<reference evidence="2" key="1">
    <citation type="submission" date="2020-05" db="EMBL/GenBank/DDBJ databases">
        <authorList>
            <person name="Chiriac C."/>
            <person name="Salcher M."/>
            <person name="Ghai R."/>
            <person name="Kavagutti S V."/>
        </authorList>
    </citation>
    <scope>NUCLEOTIDE SEQUENCE</scope>
</reference>
<organism evidence="2">
    <name type="scientific">freshwater metagenome</name>
    <dbReference type="NCBI Taxonomy" id="449393"/>
    <lineage>
        <taxon>unclassified sequences</taxon>
        <taxon>metagenomes</taxon>
        <taxon>ecological metagenomes</taxon>
    </lineage>
</organism>
<sequence length="407" mass="46625">MKFNIDPRLSRLVRLTLSAPFALFFVVLIRVIRPVFLVRIGVMRSDRIGHFALETELWLLEQESGVASRPKRSVDIWFAPEPIANRVLHKMWKQVLTIWPNWLMVSVFRINNLIPGAFAHQINKTTATCLDVHNLLDVYPPRLKFTAAQIEQGHAGLAKLGMKPTDRFVCFIVRDSAYTKKAFPEKDMSYHDFRNCDVDDYVAGAEALADRGLFVLRMGSVVSKPLVSSNPRVIDYANSKVRSEFMDLFLGAHCEFNVSDGLGFYAIPAMFRRPNAYVNYSPFFMYYSSRACDLGIAKTMIDTATGKRLNLTEMGNRGVARFGETSQFTSAGVSVKSNTPSEIKDLMLEMLDRIESKWSSRPEDDELQRKFWEKYSEIIGPDRINFHGEIWSKYGAQFLRDNQDWIL</sequence>